<evidence type="ECO:0000313" key="3">
    <source>
        <dbReference type="Proteomes" id="UP001611251"/>
    </source>
</evidence>
<dbReference type="InterPro" id="IPR021225">
    <property type="entry name" value="Tlde1_dom"/>
</dbReference>
<sequence length="116" mass="12784">MVWKYVVREATFYNNGIKLKARYAGAPGYYNNPSQECIKNKGPVPRGRYIIGAPYKSLRTGIYTLPLSPDAENNMCGRGDFLIHGDSIRYPGTASQGCIIAVYKVRKKFGIAATGS</sequence>
<evidence type="ECO:0000259" key="1">
    <source>
        <dbReference type="Pfam" id="PF10908"/>
    </source>
</evidence>
<accession>A0ABW7PSJ3</accession>
<evidence type="ECO:0000313" key="2">
    <source>
        <dbReference type="EMBL" id="MFH8133273.1"/>
    </source>
</evidence>
<name>A0ABW7PSJ3_9GAMM</name>
<protein>
    <submittedName>
        <fullName evidence="2">Tlde1 domain-containing protein</fullName>
    </submittedName>
</protein>
<dbReference type="Pfam" id="PF10908">
    <property type="entry name" value="Tlde1_dom"/>
    <property type="match status" value="1"/>
</dbReference>
<dbReference type="EMBL" id="JBGFSN010000003">
    <property type="protein sequence ID" value="MFH8133273.1"/>
    <property type="molecule type" value="Genomic_DNA"/>
</dbReference>
<feature type="domain" description="Tlde1" evidence="1">
    <location>
        <begin position="23"/>
        <end position="101"/>
    </location>
</feature>
<keyword evidence="3" id="KW-1185">Reference proteome</keyword>
<comment type="caution">
    <text evidence="2">The sequence shown here is derived from an EMBL/GenBank/DDBJ whole genome shotgun (WGS) entry which is preliminary data.</text>
</comment>
<reference evidence="2 3" key="1">
    <citation type="submission" date="2024-08" db="EMBL/GenBank/DDBJ databases">
        <title>Pantoea ronii - a newly identified human opportunistic pathogen.</title>
        <authorList>
            <person name="Keidar-Friedman D."/>
            <person name="Sorek N."/>
            <person name="Leshin-Carmel D."/>
            <person name="Tsur A."/>
            <person name="Amsalem M."/>
            <person name="Tolkach D."/>
            <person name="Brosh-Nissimov T."/>
        </authorList>
    </citation>
    <scope>NUCLEOTIDE SEQUENCE [LARGE SCALE GENOMIC DNA]</scope>
    <source>
        <strain evidence="2 3">AA23256</strain>
    </source>
</reference>
<organism evidence="2 3">
    <name type="scientific">Pantoea osteomyelitidis</name>
    <dbReference type="NCBI Taxonomy" id="3230026"/>
    <lineage>
        <taxon>Bacteria</taxon>
        <taxon>Pseudomonadati</taxon>
        <taxon>Pseudomonadota</taxon>
        <taxon>Gammaproteobacteria</taxon>
        <taxon>Enterobacterales</taxon>
        <taxon>Erwiniaceae</taxon>
        <taxon>Pantoea</taxon>
    </lineage>
</organism>
<gene>
    <name evidence="2" type="ORF">ABU178_03630</name>
</gene>
<dbReference type="Proteomes" id="UP001611251">
    <property type="component" value="Unassembled WGS sequence"/>
</dbReference>
<proteinExistence type="predicted"/>
<dbReference type="RefSeq" id="WP_397212078.1">
    <property type="nucleotide sequence ID" value="NZ_JBGFSN010000003.1"/>
</dbReference>